<evidence type="ECO:0000313" key="6">
    <source>
        <dbReference type="EMBL" id="TDE00516.1"/>
    </source>
</evidence>
<dbReference type="GO" id="GO:0003677">
    <property type="term" value="F:DNA binding"/>
    <property type="evidence" value="ECO:0007669"/>
    <property type="project" value="UniProtKB-KW"/>
</dbReference>
<gene>
    <name evidence="6" type="ORF">E1269_25275</name>
</gene>
<keyword evidence="7" id="KW-1185">Reference proteome</keyword>
<evidence type="ECO:0000256" key="2">
    <source>
        <dbReference type="ARBA" id="ARBA00023125"/>
    </source>
</evidence>
<dbReference type="PANTHER" id="PTHR38465">
    <property type="entry name" value="HTH-TYPE TRANSCRIPTIONAL REGULATOR MJ1563-RELATED"/>
    <property type="match status" value="1"/>
</dbReference>
<keyword evidence="3" id="KW-0804">Transcription</keyword>
<dbReference type="InterPro" id="IPR000835">
    <property type="entry name" value="HTH_MarR-typ"/>
</dbReference>
<dbReference type="AlphaFoldDB" id="A0A4R5CKW2"/>
<accession>A0A4R5CKW2</accession>
<dbReference type="InterPro" id="IPR052362">
    <property type="entry name" value="HTH-GbsR_regulator"/>
</dbReference>
<dbReference type="OrthoDB" id="67158at2"/>
<proteinExistence type="predicted"/>
<keyword evidence="1" id="KW-0805">Transcription regulation</keyword>
<feature type="domain" description="HTH marR-type" evidence="5">
    <location>
        <begin position="15"/>
        <end position="74"/>
    </location>
</feature>
<evidence type="ECO:0000256" key="4">
    <source>
        <dbReference type="SAM" id="MobiDB-lite"/>
    </source>
</evidence>
<dbReference type="InterPro" id="IPR036390">
    <property type="entry name" value="WH_DNA-bd_sf"/>
</dbReference>
<dbReference type="PANTHER" id="PTHR38465:SF2">
    <property type="entry name" value="HTH-TYPE TRANSCRIPTIONAL REGULATOR MMPR5"/>
    <property type="match status" value="1"/>
</dbReference>
<keyword evidence="2" id="KW-0238">DNA-binding</keyword>
<dbReference type="InterPro" id="IPR036388">
    <property type="entry name" value="WH-like_DNA-bd_sf"/>
</dbReference>
<organism evidence="6 7">
    <name type="scientific">Jiangella asiatica</name>
    <dbReference type="NCBI Taxonomy" id="2530372"/>
    <lineage>
        <taxon>Bacteria</taxon>
        <taxon>Bacillati</taxon>
        <taxon>Actinomycetota</taxon>
        <taxon>Actinomycetes</taxon>
        <taxon>Jiangellales</taxon>
        <taxon>Jiangellaceae</taxon>
        <taxon>Jiangella</taxon>
    </lineage>
</organism>
<protein>
    <submittedName>
        <fullName evidence="6">MarR family transcriptional regulator</fullName>
    </submittedName>
</protein>
<evidence type="ECO:0000256" key="3">
    <source>
        <dbReference type="ARBA" id="ARBA00023163"/>
    </source>
</evidence>
<evidence type="ECO:0000313" key="7">
    <source>
        <dbReference type="Proteomes" id="UP000294739"/>
    </source>
</evidence>
<evidence type="ECO:0000256" key="1">
    <source>
        <dbReference type="ARBA" id="ARBA00023015"/>
    </source>
</evidence>
<dbReference type="Proteomes" id="UP000294739">
    <property type="component" value="Unassembled WGS sequence"/>
</dbReference>
<dbReference type="InParanoid" id="A0A4R5CKW2"/>
<dbReference type="Pfam" id="PF12802">
    <property type="entry name" value="MarR_2"/>
    <property type="match status" value="1"/>
</dbReference>
<name>A0A4R5CKW2_9ACTN</name>
<evidence type="ECO:0000259" key="5">
    <source>
        <dbReference type="Pfam" id="PF12802"/>
    </source>
</evidence>
<dbReference type="SUPFAM" id="SSF46785">
    <property type="entry name" value="Winged helix' DNA-binding domain"/>
    <property type="match status" value="1"/>
</dbReference>
<dbReference type="GO" id="GO:0003700">
    <property type="term" value="F:DNA-binding transcription factor activity"/>
    <property type="evidence" value="ECO:0007669"/>
    <property type="project" value="InterPro"/>
</dbReference>
<reference evidence="6 7" key="1">
    <citation type="submission" date="2019-03" db="EMBL/GenBank/DDBJ databases">
        <title>Draft genome sequences of novel Actinobacteria.</title>
        <authorList>
            <person name="Sahin N."/>
            <person name="Ay H."/>
            <person name="Saygin H."/>
        </authorList>
    </citation>
    <scope>NUCLEOTIDE SEQUENCE [LARGE SCALE GENOMIC DNA]</scope>
    <source>
        <strain evidence="6 7">5K138</strain>
    </source>
</reference>
<dbReference type="EMBL" id="SMKZ01000049">
    <property type="protein sequence ID" value="TDE00516.1"/>
    <property type="molecule type" value="Genomic_DNA"/>
</dbReference>
<comment type="caution">
    <text evidence="6">The sequence shown here is derived from an EMBL/GenBank/DDBJ whole genome shotgun (WGS) entry which is preliminary data.</text>
</comment>
<sequence>MLRFVERLAMLLTDSGLARMPARVFAYVLTSDAETHTAVELARGLRVSPAAISGAVRLLVDLHLLVRDREPGDRVDHYRLEGDDVWATLVERRLPIFDRYDQVFAEGQKLLPTDRRGTRRIRETQDYYRFFAAELRSLHERWLSRHAEPSPAVKSAPPPAGAEPRE</sequence>
<dbReference type="Gene3D" id="1.10.10.10">
    <property type="entry name" value="Winged helix-like DNA-binding domain superfamily/Winged helix DNA-binding domain"/>
    <property type="match status" value="1"/>
</dbReference>
<feature type="region of interest" description="Disordered" evidence="4">
    <location>
        <begin position="146"/>
        <end position="166"/>
    </location>
</feature>
<feature type="compositionally biased region" description="Pro residues" evidence="4">
    <location>
        <begin position="156"/>
        <end position="166"/>
    </location>
</feature>